<proteinExistence type="predicted"/>
<keyword evidence="4" id="KW-0614">Plasmid</keyword>
<feature type="compositionally biased region" description="Low complexity" evidence="1">
    <location>
        <begin position="38"/>
        <end position="49"/>
    </location>
</feature>
<feature type="domain" description="DUF2510" evidence="2">
    <location>
        <begin position="20"/>
        <end position="49"/>
    </location>
</feature>
<organism evidence="4 6">
    <name type="scientific">Rhodococcus opacus</name>
    <name type="common">Nocardia opaca</name>
    <dbReference type="NCBI Taxonomy" id="37919"/>
    <lineage>
        <taxon>Bacteria</taxon>
        <taxon>Bacillati</taxon>
        <taxon>Actinomycetota</taxon>
        <taxon>Actinomycetes</taxon>
        <taxon>Mycobacteriales</taxon>
        <taxon>Nocardiaceae</taxon>
        <taxon>Rhodococcus</taxon>
    </lineage>
</organism>
<evidence type="ECO:0000313" key="6">
    <source>
        <dbReference type="Proteomes" id="UP001231166"/>
    </source>
</evidence>
<feature type="compositionally biased region" description="Pro residues" evidence="1">
    <location>
        <begin position="17"/>
        <end position="27"/>
    </location>
</feature>
<dbReference type="Proteomes" id="UP001066327">
    <property type="component" value="Unassembled WGS sequence"/>
</dbReference>
<keyword evidence="5" id="KW-1185">Reference proteome</keyword>
<dbReference type="Proteomes" id="UP001231166">
    <property type="component" value="Plasmid pRho-VOC14-C342"/>
</dbReference>
<accession>A0AAX3YNX0</accession>
<protein>
    <submittedName>
        <fullName evidence="4">DUF2510 domain-containing protein</fullName>
    </submittedName>
</protein>
<reference evidence="4" key="2">
    <citation type="submission" date="2023-07" db="EMBL/GenBank/DDBJ databases">
        <title>Genomic analysis of Rhodococcus opacus VOC-14 with glycol ethers degradation activity.</title>
        <authorList>
            <person name="Narkevich D.A."/>
            <person name="Hlushen A.M."/>
            <person name="Akhremchuk A.E."/>
            <person name="Sikolenko M.A."/>
            <person name="Valentovich L.N."/>
        </authorList>
    </citation>
    <scope>NUCLEOTIDE SEQUENCE</scope>
    <source>
        <strain evidence="4">VOC-14</strain>
        <plasmid evidence="4">pRho-VOC14-C342</plasmid>
    </source>
</reference>
<dbReference type="InterPro" id="IPR018929">
    <property type="entry name" value="DUF2510"/>
</dbReference>
<feature type="region of interest" description="Disordered" evidence="1">
    <location>
        <begin position="1"/>
        <end position="126"/>
    </location>
</feature>
<gene>
    <name evidence="3" type="ORF">O4328_39505</name>
    <name evidence="4" type="ORF">Q5707_38115</name>
</gene>
<evidence type="ECO:0000256" key="1">
    <source>
        <dbReference type="SAM" id="MobiDB-lite"/>
    </source>
</evidence>
<geneLocation type="plasmid" evidence="4 6">
    <name>pRho-VOC14-C342</name>
</geneLocation>
<evidence type="ECO:0000313" key="5">
    <source>
        <dbReference type="Proteomes" id="UP001066327"/>
    </source>
</evidence>
<sequence length="126" mass="13757">MPPAPTPLREHSRRTTPQPPAWHPDPQNPTIERYWEGQQWTAATRQRAQVGRPGTFGQPRRANPGDESSQPRSNSARRAPRMQIGLAVEEVSGCSHATVGPVDSTEPGPASPVRREQGRHASPCAS</sequence>
<feature type="compositionally biased region" description="Polar residues" evidence="1">
    <location>
        <begin position="66"/>
        <end position="76"/>
    </location>
</feature>
<evidence type="ECO:0000313" key="4">
    <source>
        <dbReference type="EMBL" id="WLF51182.1"/>
    </source>
</evidence>
<dbReference type="EMBL" id="CP130954">
    <property type="protein sequence ID" value="WLF51182.1"/>
    <property type="molecule type" value="Genomic_DNA"/>
</dbReference>
<evidence type="ECO:0000313" key="3">
    <source>
        <dbReference type="EMBL" id="MCZ4589659.1"/>
    </source>
</evidence>
<dbReference type="RefSeq" id="WP_269592620.1">
    <property type="nucleotide sequence ID" value="NZ_CP130954.1"/>
</dbReference>
<dbReference type="Pfam" id="PF10708">
    <property type="entry name" value="DUF2510"/>
    <property type="match status" value="1"/>
</dbReference>
<reference evidence="3" key="1">
    <citation type="submission" date="2022-12" db="EMBL/GenBank/DDBJ databases">
        <authorList>
            <person name="Krivoruchko A.V."/>
            <person name="Elkin A."/>
        </authorList>
    </citation>
    <scope>NUCLEOTIDE SEQUENCE</scope>
    <source>
        <strain evidence="3">IEGM 249</strain>
    </source>
</reference>
<dbReference type="AlphaFoldDB" id="A0AAX3YNX0"/>
<evidence type="ECO:0000259" key="2">
    <source>
        <dbReference type="Pfam" id="PF10708"/>
    </source>
</evidence>
<name>A0AAX3YNX0_RHOOP</name>
<dbReference type="EMBL" id="JAPWIS010000034">
    <property type="protein sequence ID" value="MCZ4589659.1"/>
    <property type="molecule type" value="Genomic_DNA"/>
</dbReference>